<accession>A0AAW2YHM9</accession>
<organism evidence="1 2">
    <name type="scientific">Acrasis kona</name>
    <dbReference type="NCBI Taxonomy" id="1008807"/>
    <lineage>
        <taxon>Eukaryota</taxon>
        <taxon>Discoba</taxon>
        <taxon>Heterolobosea</taxon>
        <taxon>Tetramitia</taxon>
        <taxon>Eutetramitia</taxon>
        <taxon>Acrasidae</taxon>
        <taxon>Acrasis</taxon>
    </lineage>
</organism>
<gene>
    <name evidence="1" type="ORF">AKO1_004598</name>
</gene>
<dbReference type="EMBL" id="JAOPGA020000054">
    <property type="protein sequence ID" value="KAL0476511.1"/>
    <property type="molecule type" value="Genomic_DNA"/>
</dbReference>
<dbReference type="Proteomes" id="UP001431209">
    <property type="component" value="Unassembled WGS sequence"/>
</dbReference>
<reference evidence="1 2" key="1">
    <citation type="submission" date="2024-03" db="EMBL/GenBank/DDBJ databases">
        <title>The Acrasis kona genome and developmental transcriptomes reveal deep origins of eukaryotic multicellular pathways.</title>
        <authorList>
            <person name="Sheikh S."/>
            <person name="Fu C.-J."/>
            <person name="Brown M.W."/>
            <person name="Baldauf S.L."/>
        </authorList>
    </citation>
    <scope>NUCLEOTIDE SEQUENCE [LARGE SCALE GENOMIC DNA]</scope>
    <source>
        <strain evidence="1 2">ATCC MYA-3509</strain>
    </source>
</reference>
<dbReference type="AlphaFoldDB" id="A0AAW2YHM9"/>
<proteinExistence type="predicted"/>
<name>A0AAW2YHM9_9EUKA</name>
<evidence type="ECO:0000313" key="2">
    <source>
        <dbReference type="Proteomes" id="UP001431209"/>
    </source>
</evidence>
<sequence length="436" mass="50563">MQMNLIAVQMDKYKCIPAKLRHKEARHAQKQSIMASDLSDLLSTTSRVNDINNWKSLPTDLPLESEKFEDLMAWLDIYTNEKSLSMEMVQCIVELLLQSNMSPDMDQEILTKAAKTKATNKSPEVERLLSQLISHCEQRPVFKKRPREPDVSYSPPSKYSRQGSLKLLDLNYDIVDYAKDDNLVHQNTPSIQEPEKENNKEPAHVFQGKKKNLITVNKSNFKTYVTQRNAMAVLCRYTQTLPLQKIAKYEVKEDKIHKQFTAKVSLYEGSAFYATITCWNPTIAKALAAQELLHELVSRGVEIDITERMLTEHLEAQEIIQSKKAEAKKKSKKGSHDEVIITEKEMFKINNYNCINILRRHSMGAYHEEPLFKMCVSRDDIFEMTCKIESIKLVQYASHHSEWHVKRLCVMRMCEKILQKERSMTVLRCDLEDAKE</sequence>
<protein>
    <submittedName>
        <fullName evidence="1">RpsO</fullName>
    </submittedName>
</protein>
<keyword evidence="2" id="KW-1185">Reference proteome</keyword>
<comment type="caution">
    <text evidence="1">The sequence shown here is derived from an EMBL/GenBank/DDBJ whole genome shotgun (WGS) entry which is preliminary data.</text>
</comment>
<evidence type="ECO:0000313" key="1">
    <source>
        <dbReference type="EMBL" id="KAL0476511.1"/>
    </source>
</evidence>